<feature type="region of interest" description="Disordered" evidence="2">
    <location>
        <begin position="177"/>
        <end position="208"/>
    </location>
</feature>
<evidence type="ECO:0000256" key="2">
    <source>
        <dbReference type="SAM" id="MobiDB-lite"/>
    </source>
</evidence>
<feature type="compositionally biased region" description="Low complexity" evidence="2">
    <location>
        <begin position="123"/>
        <end position="148"/>
    </location>
</feature>
<organism evidence="4 5">
    <name type="scientific">Zoarces viviparus</name>
    <name type="common">Viviparous eelpout</name>
    <name type="synonym">Blennius viviparus</name>
    <dbReference type="NCBI Taxonomy" id="48416"/>
    <lineage>
        <taxon>Eukaryota</taxon>
        <taxon>Metazoa</taxon>
        <taxon>Chordata</taxon>
        <taxon>Craniata</taxon>
        <taxon>Vertebrata</taxon>
        <taxon>Euteleostomi</taxon>
        <taxon>Actinopterygii</taxon>
        <taxon>Neopterygii</taxon>
        <taxon>Teleostei</taxon>
        <taxon>Neoteleostei</taxon>
        <taxon>Acanthomorphata</taxon>
        <taxon>Eupercaria</taxon>
        <taxon>Perciformes</taxon>
        <taxon>Cottioidei</taxon>
        <taxon>Zoarcales</taxon>
        <taxon>Zoarcidae</taxon>
        <taxon>Zoarcinae</taxon>
        <taxon>Zoarces</taxon>
    </lineage>
</organism>
<evidence type="ECO:0000259" key="3">
    <source>
        <dbReference type="Pfam" id="PF06752"/>
    </source>
</evidence>
<proteinExistence type="predicted"/>
<evidence type="ECO:0000313" key="5">
    <source>
        <dbReference type="Proteomes" id="UP001488805"/>
    </source>
</evidence>
<sequence>MEDHRVACCHLPGNNSAGGITEEQYHSHQQQLIQMQKQQLEQLQLQNNNALYRHTSLCGTQSTRSSESRSKTVDSASAQFAASAVISATLPPLLPPRGHNSENKPYKSSINGVLHSTGPSRPPYSSYSPVSRLGLSARGSLSSSSQSLPNQRNQVRARPSAPPTSALKLATIAASLDRVPKVSTARDPHESDRPVNGLSETNLLMEVT</sequence>
<protein>
    <recommendedName>
        <fullName evidence="3">Enhancer of polycomb C-terminal domain-containing protein</fullName>
    </recommendedName>
</protein>
<dbReference type="InterPro" id="IPR009607">
    <property type="entry name" value="Enhancer_polycomb_C"/>
</dbReference>
<feature type="coiled-coil region" evidence="1">
    <location>
        <begin position="26"/>
        <end position="53"/>
    </location>
</feature>
<evidence type="ECO:0000256" key="1">
    <source>
        <dbReference type="SAM" id="Coils"/>
    </source>
</evidence>
<reference evidence="4 5" key="1">
    <citation type="journal article" date="2024" name="Genome Biol. Evol.">
        <title>Chromosome-level genome assembly of the viviparous eelpout Zoarces viviparus.</title>
        <authorList>
            <person name="Fuhrmann N."/>
            <person name="Brasseur M.V."/>
            <person name="Bakowski C.E."/>
            <person name="Podsiadlowski L."/>
            <person name="Prost S."/>
            <person name="Krehenwinkel H."/>
            <person name="Mayer C."/>
        </authorList>
    </citation>
    <scope>NUCLEOTIDE SEQUENCE [LARGE SCALE GENOMIC DNA]</scope>
    <source>
        <strain evidence="4">NO-MEL_2022_Ind0_liver</strain>
    </source>
</reference>
<name>A0AAW1FIB3_ZOAVI</name>
<dbReference type="Pfam" id="PF06752">
    <property type="entry name" value="E_Pc_C"/>
    <property type="match status" value="1"/>
</dbReference>
<feature type="region of interest" description="Disordered" evidence="2">
    <location>
        <begin position="91"/>
        <end position="165"/>
    </location>
</feature>
<keyword evidence="5" id="KW-1185">Reference proteome</keyword>
<dbReference type="Proteomes" id="UP001488805">
    <property type="component" value="Unassembled WGS sequence"/>
</dbReference>
<comment type="caution">
    <text evidence="4">The sequence shown here is derived from an EMBL/GenBank/DDBJ whole genome shotgun (WGS) entry which is preliminary data.</text>
</comment>
<feature type="compositionally biased region" description="Basic and acidic residues" evidence="2">
    <location>
        <begin position="178"/>
        <end position="193"/>
    </location>
</feature>
<evidence type="ECO:0000313" key="4">
    <source>
        <dbReference type="EMBL" id="KAK9534394.1"/>
    </source>
</evidence>
<dbReference type="EMBL" id="JBCEZU010000062">
    <property type="protein sequence ID" value="KAK9534394.1"/>
    <property type="molecule type" value="Genomic_DNA"/>
</dbReference>
<keyword evidence="1" id="KW-0175">Coiled coil</keyword>
<feature type="domain" description="Enhancer of polycomb C-terminal" evidence="3">
    <location>
        <begin position="19"/>
        <end position="148"/>
    </location>
</feature>
<accession>A0AAW1FIB3</accession>
<gene>
    <name evidence="4" type="ORF">VZT92_008261</name>
</gene>
<dbReference type="AlphaFoldDB" id="A0AAW1FIB3"/>